<feature type="compositionally biased region" description="Basic residues" evidence="1">
    <location>
        <begin position="77"/>
        <end position="87"/>
    </location>
</feature>
<protein>
    <submittedName>
        <fullName evidence="2">Uncharacterized protein</fullName>
    </submittedName>
</protein>
<comment type="caution">
    <text evidence="2">The sequence shown here is derived from an EMBL/GenBank/DDBJ whole genome shotgun (WGS) entry which is preliminary data.</text>
</comment>
<evidence type="ECO:0000313" key="2">
    <source>
        <dbReference type="EMBL" id="OQV22524.1"/>
    </source>
</evidence>
<evidence type="ECO:0000256" key="1">
    <source>
        <dbReference type="SAM" id="MobiDB-lite"/>
    </source>
</evidence>
<keyword evidence="3" id="KW-1185">Reference proteome</keyword>
<reference evidence="3" key="1">
    <citation type="submission" date="2017-01" db="EMBL/GenBank/DDBJ databases">
        <title>Comparative genomics of anhydrobiosis in the tardigrade Hypsibius dujardini.</title>
        <authorList>
            <person name="Yoshida Y."/>
            <person name="Koutsovoulos G."/>
            <person name="Laetsch D."/>
            <person name="Stevens L."/>
            <person name="Kumar S."/>
            <person name="Horikawa D."/>
            <person name="Ishino K."/>
            <person name="Komine S."/>
            <person name="Tomita M."/>
            <person name="Blaxter M."/>
            <person name="Arakawa K."/>
        </authorList>
    </citation>
    <scope>NUCLEOTIDE SEQUENCE [LARGE SCALE GENOMIC DNA]</scope>
    <source>
        <strain evidence="3">Z151</strain>
    </source>
</reference>
<dbReference type="EMBL" id="MTYJ01000017">
    <property type="protein sequence ID" value="OQV22524.1"/>
    <property type="molecule type" value="Genomic_DNA"/>
</dbReference>
<organism evidence="2 3">
    <name type="scientific">Hypsibius exemplaris</name>
    <name type="common">Freshwater tardigrade</name>
    <dbReference type="NCBI Taxonomy" id="2072580"/>
    <lineage>
        <taxon>Eukaryota</taxon>
        <taxon>Metazoa</taxon>
        <taxon>Ecdysozoa</taxon>
        <taxon>Tardigrada</taxon>
        <taxon>Eutardigrada</taxon>
        <taxon>Parachela</taxon>
        <taxon>Hypsibioidea</taxon>
        <taxon>Hypsibiidae</taxon>
        <taxon>Hypsibius</taxon>
    </lineage>
</organism>
<feature type="region of interest" description="Disordered" evidence="1">
    <location>
        <begin position="48"/>
        <end position="69"/>
    </location>
</feature>
<evidence type="ECO:0000313" key="3">
    <source>
        <dbReference type="Proteomes" id="UP000192578"/>
    </source>
</evidence>
<sequence>MNGCTDGRYRRADTPTDGRTDRRTVVVIVAPTHRRTDGRTVVVVTPTHQRTDRQMDGRSSSRRHTDGRTVVVIVAPTRRRTDGRRRRGADSPPLRVNKIIVPHTFRGVMEVRLMQNDPL</sequence>
<feature type="region of interest" description="Disordered" evidence="1">
    <location>
        <begin position="76"/>
        <end position="95"/>
    </location>
</feature>
<dbReference type="AlphaFoldDB" id="A0A1W0X554"/>
<accession>A0A1W0X554</accession>
<proteinExistence type="predicted"/>
<gene>
    <name evidence="2" type="ORF">BV898_03698</name>
</gene>
<name>A0A1W0X554_HYPEX</name>
<feature type="compositionally biased region" description="Basic and acidic residues" evidence="1">
    <location>
        <begin position="7"/>
        <end position="20"/>
    </location>
</feature>
<dbReference type="Proteomes" id="UP000192578">
    <property type="component" value="Unassembled WGS sequence"/>
</dbReference>
<feature type="region of interest" description="Disordered" evidence="1">
    <location>
        <begin position="1"/>
        <end position="20"/>
    </location>
</feature>